<organism evidence="2 3">
    <name type="scientific">Raoultibacter massiliensis</name>
    <dbReference type="NCBI Taxonomy" id="1852371"/>
    <lineage>
        <taxon>Bacteria</taxon>
        <taxon>Bacillati</taxon>
        <taxon>Actinomycetota</taxon>
        <taxon>Coriobacteriia</taxon>
        <taxon>Eggerthellales</taxon>
        <taxon>Eggerthellaceae</taxon>
        <taxon>Raoultibacter</taxon>
    </lineage>
</organism>
<dbReference type="InterPro" id="IPR011256">
    <property type="entry name" value="Reg_factor_effector_dom_sf"/>
</dbReference>
<dbReference type="RefSeq" id="WP_102373869.1">
    <property type="nucleotide sequence ID" value="NZ_JBBNOP010000010.1"/>
</dbReference>
<sequence>MAEAKFDFKKEYRDLYLPKTKPSIVDVPAMGFIMVAGKGDPNEGGGQYQRAVGILYAIAFTIKMSKMSGDQPEGYFDYVVPPLEGLWWNEGAPFDGIAVKDKSAFSWIAMIRQPEFVTSEVFEWAVAQVARKKPEIDPSPARFEIYEEGLCAQIMHKGPYDDEPASIALLERFVEEQGFENEISDAQEPFPVARRHHEIYLGDPRKSKPENMRTVLRHPVRRA</sequence>
<dbReference type="Pfam" id="PF06445">
    <property type="entry name" value="GyrI-like"/>
    <property type="match status" value="1"/>
</dbReference>
<dbReference type="Gene3D" id="3.20.80.10">
    <property type="entry name" value="Regulatory factor, effector binding domain"/>
    <property type="match status" value="1"/>
</dbReference>
<keyword evidence="3" id="KW-1185">Reference proteome</keyword>
<comment type="caution">
    <text evidence="2">The sequence shown here is derived from an EMBL/GenBank/DDBJ whole genome shotgun (WGS) entry which is preliminary data.</text>
</comment>
<feature type="domain" description="GyrI-like small molecule binding" evidence="1">
    <location>
        <begin position="21"/>
        <end position="220"/>
    </location>
</feature>
<evidence type="ECO:0000259" key="1">
    <source>
        <dbReference type="Pfam" id="PF06445"/>
    </source>
</evidence>
<dbReference type="PIRSF" id="PIRSF031644">
    <property type="entry name" value="UCP031644"/>
    <property type="match status" value="1"/>
</dbReference>
<evidence type="ECO:0000313" key="3">
    <source>
        <dbReference type="Proteomes" id="UP001487305"/>
    </source>
</evidence>
<evidence type="ECO:0000313" key="2">
    <source>
        <dbReference type="EMBL" id="MEQ3363665.1"/>
    </source>
</evidence>
<dbReference type="EMBL" id="JBBNOP010000010">
    <property type="protein sequence ID" value="MEQ3363665.1"/>
    <property type="molecule type" value="Genomic_DNA"/>
</dbReference>
<dbReference type="InterPro" id="IPR008319">
    <property type="entry name" value="GyrI-like_CCH_Lin2189-like"/>
</dbReference>
<dbReference type="InterPro" id="IPR029442">
    <property type="entry name" value="GyrI-like"/>
</dbReference>
<accession>A0ABV1JFR0</accession>
<name>A0ABV1JFR0_9ACTN</name>
<protein>
    <submittedName>
        <fullName evidence="2">GyrI-like domain-containing protein</fullName>
    </submittedName>
</protein>
<dbReference type="Proteomes" id="UP001487305">
    <property type="component" value="Unassembled WGS sequence"/>
</dbReference>
<proteinExistence type="predicted"/>
<reference evidence="2 3" key="1">
    <citation type="submission" date="2024-04" db="EMBL/GenBank/DDBJ databases">
        <title>Human intestinal bacterial collection.</title>
        <authorList>
            <person name="Pauvert C."/>
            <person name="Hitch T.C.A."/>
            <person name="Clavel T."/>
        </authorList>
    </citation>
    <scope>NUCLEOTIDE SEQUENCE [LARGE SCALE GENOMIC DNA]</scope>
    <source>
        <strain evidence="2 3">CLA-KB-H42</strain>
    </source>
</reference>
<gene>
    <name evidence="2" type="ORF">AAA083_11835</name>
</gene>